<dbReference type="Proteomes" id="UP001445076">
    <property type="component" value="Unassembled WGS sequence"/>
</dbReference>
<dbReference type="AlphaFoldDB" id="A0AAW0X7U3"/>
<evidence type="ECO:0000313" key="2">
    <source>
        <dbReference type="Proteomes" id="UP001445076"/>
    </source>
</evidence>
<keyword evidence="2" id="KW-1185">Reference proteome</keyword>
<proteinExistence type="predicted"/>
<feature type="non-terminal residue" evidence="1">
    <location>
        <position position="1"/>
    </location>
</feature>
<name>A0AAW0X7U3_CHEQU</name>
<sequence length="103" mass="11931">RHLILNYKSQRREYRLSTYWLSGLHPNFHNSLINLAVAAGQPHAEDIGPAFSRTLPSCATTPRSCKQVRRNHGSPHHFCLLFSLDKFLVNNILLIWKRQTHSE</sequence>
<protein>
    <submittedName>
        <fullName evidence="1">Uncharacterized protein</fullName>
    </submittedName>
</protein>
<evidence type="ECO:0000313" key="1">
    <source>
        <dbReference type="EMBL" id="KAK8736023.1"/>
    </source>
</evidence>
<organism evidence="1 2">
    <name type="scientific">Cherax quadricarinatus</name>
    <name type="common">Australian red claw crayfish</name>
    <dbReference type="NCBI Taxonomy" id="27406"/>
    <lineage>
        <taxon>Eukaryota</taxon>
        <taxon>Metazoa</taxon>
        <taxon>Ecdysozoa</taxon>
        <taxon>Arthropoda</taxon>
        <taxon>Crustacea</taxon>
        <taxon>Multicrustacea</taxon>
        <taxon>Malacostraca</taxon>
        <taxon>Eumalacostraca</taxon>
        <taxon>Eucarida</taxon>
        <taxon>Decapoda</taxon>
        <taxon>Pleocyemata</taxon>
        <taxon>Astacidea</taxon>
        <taxon>Parastacoidea</taxon>
        <taxon>Parastacidae</taxon>
        <taxon>Cherax</taxon>
    </lineage>
</organism>
<gene>
    <name evidence="1" type="ORF">OTU49_005183</name>
</gene>
<comment type="caution">
    <text evidence="1">The sequence shown here is derived from an EMBL/GenBank/DDBJ whole genome shotgun (WGS) entry which is preliminary data.</text>
</comment>
<dbReference type="EMBL" id="JARKIK010000045">
    <property type="protein sequence ID" value="KAK8736023.1"/>
    <property type="molecule type" value="Genomic_DNA"/>
</dbReference>
<reference evidence="1 2" key="1">
    <citation type="journal article" date="2024" name="BMC Genomics">
        <title>Genome assembly of redclaw crayfish (Cherax quadricarinatus) provides insights into its immune adaptation and hypoxia tolerance.</title>
        <authorList>
            <person name="Liu Z."/>
            <person name="Zheng J."/>
            <person name="Li H."/>
            <person name="Fang K."/>
            <person name="Wang S."/>
            <person name="He J."/>
            <person name="Zhou D."/>
            <person name="Weng S."/>
            <person name="Chi M."/>
            <person name="Gu Z."/>
            <person name="He J."/>
            <person name="Li F."/>
            <person name="Wang M."/>
        </authorList>
    </citation>
    <scope>NUCLEOTIDE SEQUENCE [LARGE SCALE GENOMIC DNA]</scope>
    <source>
        <strain evidence="1">ZL_2023a</strain>
    </source>
</reference>
<accession>A0AAW0X7U3</accession>